<accession>A0A9Q3BET8</accession>
<evidence type="ECO:0000256" key="2">
    <source>
        <dbReference type="ARBA" id="ARBA00004393"/>
    </source>
</evidence>
<dbReference type="PRINTS" id="PR00724">
    <property type="entry name" value="CRBOXYPTASEC"/>
</dbReference>
<evidence type="ECO:0000256" key="13">
    <source>
        <dbReference type="ARBA" id="ARBA00023180"/>
    </source>
</evidence>
<proteinExistence type="inferred from homology"/>
<name>A0A9Q3BET8_9BASI</name>
<evidence type="ECO:0000256" key="17">
    <source>
        <dbReference type="ARBA" id="ARBA00042717"/>
    </source>
</evidence>
<evidence type="ECO:0000256" key="8">
    <source>
        <dbReference type="ARBA" id="ARBA00022729"/>
    </source>
</evidence>
<keyword evidence="12 18" id="KW-0472">Membrane</keyword>
<evidence type="ECO:0000256" key="5">
    <source>
        <dbReference type="ARBA" id="ARBA00022670"/>
    </source>
</evidence>
<evidence type="ECO:0000256" key="4">
    <source>
        <dbReference type="ARBA" id="ARBA00022645"/>
    </source>
</evidence>
<keyword evidence="4" id="KW-0121">Carboxypeptidase</keyword>
<evidence type="ECO:0000256" key="15">
    <source>
        <dbReference type="ARBA" id="ARBA00040403"/>
    </source>
</evidence>
<keyword evidence="10 18" id="KW-1133">Transmembrane helix</keyword>
<dbReference type="GO" id="GO:0005802">
    <property type="term" value="C:trans-Golgi network"/>
    <property type="evidence" value="ECO:0007669"/>
    <property type="project" value="TreeGrafter"/>
</dbReference>
<dbReference type="Pfam" id="PF00450">
    <property type="entry name" value="Peptidase_S10"/>
    <property type="match status" value="1"/>
</dbReference>
<evidence type="ECO:0000256" key="7">
    <source>
        <dbReference type="ARBA" id="ARBA00022703"/>
    </source>
</evidence>
<evidence type="ECO:0000313" key="19">
    <source>
        <dbReference type="EMBL" id="MBW0463925.1"/>
    </source>
</evidence>
<keyword evidence="20" id="KW-1185">Reference proteome</keyword>
<organism evidence="19 20">
    <name type="scientific">Austropuccinia psidii MF-1</name>
    <dbReference type="NCBI Taxonomy" id="1389203"/>
    <lineage>
        <taxon>Eukaryota</taxon>
        <taxon>Fungi</taxon>
        <taxon>Dikarya</taxon>
        <taxon>Basidiomycota</taxon>
        <taxon>Pucciniomycotina</taxon>
        <taxon>Pucciniomycetes</taxon>
        <taxon>Pucciniales</taxon>
        <taxon>Sphaerophragmiaceae</taxon>
        <taxon>Austropuccinia</taxon>
    </lineage>
</organism>
<reference evidence="19" key="1">
    <citation type="submission" date="2021-03" db="EMBL/GenBank/DDBJ databases">
        <title>Draft genome sequence of rust myrtle Austropuccinia psidii MF-1, a brazilian biotype.</title>
        <authorList>
            <person name="Quecine M.C."/>
            <person name="Pachon D.M.R."/>
            <person name="Bonatelli M.L."/>
            <person name="Correr F.H."/>
            <person name="Franceschini L.M."/>
            <person name="Leite T.F."/>
            <person name="Margarido G.R.A."/>
            <person name="Almeida C.A."/>
            <person name="Ferrarezi J.A."/>
            <person name="Labate C.A."/>
        </authorList>
    </citation>
    <scope>NUCLEOTIDE SEQUENCE</scope>
    <source>
        <strain evidence="19">MF-1</strain>
    </source>
</reference>
<comment type="subcellular location">
    <subcellularLocation>
        <location evidence="2">Golgi apparatus</location>
        <location evidence="2">trans-Golgi network membrane</location>
        <topology evidence="2">Single-pass type I membrane protein</topology>
    </subcellularLocation>
</comment>
<dbReference type="InterPro" id="IPR001563">
    <property type="entry name" value="Peptidase_S10"/>
</dbReference>
<evidence type="ECO:0000313" key="20">
    <source>
        <dbReference type="Proteomes" id="UP000765509"/>
    </source>
</evidence>
<evidence type="ECO:0000256" key="18">
    <source>
        <dbReference type="SAM" id="Phobius"/>
    </source>
</evidence>
<keyword evidence="6 18" id="KW-0812">Transmembrane</keyword>
<keyword evidence="5" id="KW-0645">Protease</keyword>
<dbReference type="Proteomes" id="UP000765509">
    <property type="component" value="Unassembled WGS sequence"/>
</dbReference>
<comment type="catalytic activity">
    <reaction evidence="1">
        <text>Preferential release of a C-terminal arginine or lysine residue.</text>
        <dbReference type="EC" id="3.4.16.6"/>
    </reaction>
</comment>
<evidence type="ECO:0000256" key="16">
    <source>
        <dbReference type="ARBA" id="ARBA00040628"/>
    </source>
</evidence>
<feature type="transmembrane region" description="Helical" evidence="18">
    <location>
        <begin position="521"/>
        <end position="539"/>
    </location>
</feature>
<dbReference type="EC" id="3.4.16.6" evidence="14"/>
<evidence type="ECO:0000256" key="3">
    <source>
        <dbReference type="ARBA" id="ARBA00009431"/>
    </source>
</evidence>
<dbReference type="InterPro" id="IPR029058">
    <property type="entry name" value="AB_hydrolase_fold"/>
</dbReference>
<keyword evidence="7" id="KW-0053">Apoptosis</keyword>
<dbReference type="PANTHER" id="PTHR11802">
    <property type="entry name" value="SERINE PROTEASE FAMILY S10 SERINE CARBOXYPEPTIDASE"/>
    <property type="match status" value="1"/>
</dbReference>
<gene>
    <name evidence="19" type="ORF">O181_003640</name>
</gene>
<evidence type="ECO:0000256" key="14">
    <source>
        <dbReference type="ARBA" id="ARBA00038895"/>
    </source>
</evidence>
<evidence type="ECO:0000256" key="12">
    <source>
        <dbReference type="ARBA" id="ARBA00023136"/>
    </source>
</evidence>
<evidence type="ECO:0000256" key="10">
    <source>
        <dbReference type="ARBA" id="ARBA00022989"/>
    </source>
</evidence>
<comment type="caution">
    <text evidence="19">The sequence shown here is derived from an EMBL/GenBank/DDBJ whole genome shotgun (WGS) entry which is preliminary data.</text>
</comment>
<keyword evidence="8" id="KW-0732">Signal</keyword>
<sequence>MSSSTDSDLPSSASFYIDSLPGQPKSTLRTLIQYAGHLPSHPPSNSSPAPDSHLWFWLVRSKHISNREKFLIWFNGGPGCSSLEGGLAEIGPFRVKSTSSGKLELQEANFGWSEYASVLFVDQPAGTGYSYVNVSDDVRELAQAAEQMVVFLDHFYKVFPEFSQIDTYLAGESFAGQYIPYFAQAILDTTVLPTILKGILMGNPWIDPSIQYPAYLDFAYEKGLLVKGTAAARKADQDYAACDRILKSKAVNANHITVATCETALQDILSGASKIVDGVKMTPVIYNITQLTANSDRDWPEDIKLLKDYLNQGDTIKAFHAEKKANWALCNQTVGNEMWAPKSPPSSTLLPRLVKKMKVMIYAGDQDYMCNALGVNRSISAMEWNDQKGWGVDQEGNPVEDQEYFVNGTRQGTWIQARGMTFIKFDRASHLVPVDVPLATHDMLLRFLEIDPLLAAGPTRSIPSQVGANNSSGLIMKTFPNGTLLSQDNPKLEADKTSLIGGPPVLETTEERQAYYGPRQTVTLVVVLTGMIVGLVILFKWRRRRKLKHHDRQTNETPIRLRNESSSIRRTVIDRVPGKNKHEKQASIKLNKILANNEESQALLKAEEGVTSEAAASNVSLVASLSELKNSAQIFSLADEGDEQSDD</sequence>
<comment type="similarity">
    <text evidence="3">Belongs to the peptidase S10 family.</text>
</comment>
<keyword evidence="9" id="KW-0378">Hydrolase</keyword>
<dbReference type="AlphaFoldDB" id="A0A9Q3BET8"/>
<evidence type="ECO:0000256" key="9">
    <source>
        <dbReference type="ARBA" id="ARBA00022801"/>
    </source>
</evidence>
<dbReference type="OrthoDB" id="443318at2759"/>
<evidence type="ECO:0000256" key="6">
    <source>
        <dbReference type="ARBA" id="ARBA00022692"/>
    </source>
</evidence>
<dbReference type="GO" id="GO:0006915">
    <property type="term" value="P:apoptotic process"/>
    <property type="evidence" value="ECO:0007669"/>
    <property type="project" value="UniProtKB-KW"/>
</dbReference>
<evidence type="ECO:0000256" key="1">
    <source>
        <dbReference type="ARBA" id="ARBA00001003"/>
    </source>
</evidence>
<dbReference type="EMBL" id="AVOT02000657">
    <property type="protein sequence ID" value="MBW0463925.1"/>
    <property type="molecule type" value="Genomic_DNA"/>
</dbReference>
<evidence type="ECO:0000256" key="11">
    <source>
        <dbReference type="ARBA" id="ARBA00023034"/>
    </source>
</evidence>
<dbReference type="PANTHER" id="PTHR11802:SF190">
    <property type="entry name" value="PHEROMONE-PROCESSING CARBOXYPEPTIDASE KEX1"/>
    <property type="match status" value="1"/>
</dbReference>
<keyword evidence="11" id="KW-0333">Golgi apparatus</keyword>
<keyword evidence="13" id="KW-0325">Glycoprotein</keyword>
<dbReference type="GO" id="GO:0006508">
    <property type="term" value="P:proteolysis"/>
    <property type="evidence" value="ECO:0007669"/>
    <property type="project" value="UniProtKB-KW"/>
</dbReference>
<protein>
    <recommendedName>
        <fullName evidence="16">Pheromone-processing carboxypeptidase KEX1</fullName>
        <ecNumber evidence="14">3.4.16.6</ecNumber>
    </recommendedName>
    <alternativeName>
        <fullName evidence="17">Carboxypeptidase D</fullName>
    </alternativeName>
    <alternativeName>
        <fullName evidence="15">Pheromone-processing carboxypeptidase kex1</fullName>
    </alternativeName>
</protein>
<dbReference type="Gene3D" id="3.40.50.1820">
    <property type="entry name" value="alpha/beta hydrolase"/>
    <property type="match status" value="1"/>
</dbReference>
<dbReference type="SUPFAM" id="SSF53474">
    <property type="entry name" value="alpha/beta-Hydrolases"/>
    <property type="match status" value="1"/>
</dbReference>
<dbReference type="GO" id="GO:0004185">
    <property type="term" value="F:serine-type carboxypeptidase activity"/>
    <property type="evidence" value="ECO:0007669"/>
    <property type="project" value="UniProtKB-EC"/>
</dbReference>